<dbReference type="AlphaFoldDB" id="A0A2I1L694"/>
<dbReference type="PANTHER" id="PTHR39426">
    <property type="entry name" value="HOMOLOGY TO DEATH-ON-CURING PROTEIN OF PHAGE P1"/>
    <property type="match status" value="1"/>
</dbReference>
<dbReference type="NCBIfam" id="TIGR01550">
    <property type="entry name" value="DOC_P1"/>
    <property type="match status" value="1"/>
</dbReference>
<dbReference type="PROSITE" id="PS51459">
    <property type="entry name" value="FIDO"/>
    <property type="match status" value="1"/>
</dbReference>
<dbReference type="Proteomes" id="UP000251923">
    <property type="component" value="Unassembled WGS sequence"/>
</dbReference>
<dbReference type="GO" id="GO:0016301">
    <property type="term" value="F:kinase activity"/>
    <property type="evidence" value="ECO:0007669"/>
    <property type="project" value="InterPro"/>
</dbReference>
<dbReference type="Pfam" id="PF02661">
    <property type="entry name" value="Fic"/>
    <property type="match status" value="1"/>
</dbReference>
<dbReference type="Gene3D" id="1.20.120.1870">
    <property type="entry name" value="Fic/DOC protein, Fido domain"/>
    <property type="match status" value="1"/>
</dbReference>
<accession>A0A2I1L694</accession>
<dbReference type="SUPFAM" id="SSF140931">
    <property type="entry name" value="Fic-like"/>
    <property type="match status" value="1"/>
</dbReference>
<gene>
    <name evidence="1" type="ORF">DBT54_02815</name>
</gene>
<dbReference type="InterPro" id="IPR003812">
    <property type="entry name" value="Fido"/>
</dbReference>
<dbReference type="PANTHER" id="PTHR39426:SF1">
    <property type="entry name" value="HOMOLOGY TO DEATH-ON-CURING PROTEIN OF PHAGE P1"/>
    <property type="match status" value="1"/>
</dbReference>
<organism evidence="1 2">
    <name type="scientific">Aerococcus urinae</name>
    <dbReference type="NCBI Taxonomy" id="1376"/>
    <lineage>
        <taxon>Bacteria</taxon>
        <taxon>Bacillati</taxon>
        <taxon>Bacillota</taxon>
        <taxon>Bacilli</taxon>
        <taxon>Lactobacillales</taxon>
        <taxon>Aerococcaceae</taxon>
        <taxon>Aerococcus</taxon>
    </lineage>
</organism>
<sequence>MDFAINIHDYVIDEIGGLKGIKDYGQLESVLIHIQNDDYYPSFLDKLTHLVFSLVKFHMFNDGNKRTAISLGGYFMNLNHYTYAVDDFIIEMEDIVVKVAENSISKDDLKIIIKDILDI</sequence>
<dbReference type="InterPro" id="IPR006440">
    <property type="entry name" value="Doc"/>
</dbReference>
<protein>
    <submittedName>
        <fullName evidence="1">Type II toxin-antitoxin system death-on-curing family toxin</fullName>
    </submittedName>
</protein>
<name>A0A2I1L694_9LACT</name>
<proteinExistence type="predicted"/>
<dbReference type="InterPro" id="IPR036597">
    <property type="entry name" value="Fido-like_dom_sf"/>
</dbReference>
<evidence type="ECO:0000313" key="1">
    <source>
        <dbReference type="EMBL" id="RAV80719.1"/>
    </source>
</evidence>
<reference evidence="1 2" key="1">
    <citation type="submission" date="2018-04" db="EMBL/GenBank/DDBJ databases">
        <title>Aerococcus urinae genomes.</title>
        <authorList>
            <person name="Hilt E."/>
            <person name="Gilbert N.M."/>
            <person name="Thomas-White K."/>
            <person name="Putonti C."/>
            <person name="Lewis A.L."/>
            <person name="Visck K.L."/>
            <person name="Wolfe A.J."/>
        </authorList>
    </citation>
    <scope>NUCLEOTIDE SEQUENCE [LARGE SCALE GENOMIC DNA]</scope>
    <source>
        <strain evidence="1 2">UMB7480</strain>
    </source>
</reference>
<dbReference type="InterPro" id="IPR053737">
    <property type="entry name" value="Type_II_TA_Toxin"/>
</dbReference>
<comment type="caution">
    <text evidence="1">The sequence shown here is derived from an EMBL/GenBank/DDBJ whole genome shotgun (WGS) entry which is preliminary data.</text>
</comment>
<dbReference type="EMBL" id="QMHM01000004">
    <property type="protein sequence ID" value="RAV80719.1"/>
    <property type="molecule type" value="Genomic_DNA"/>
</dbReference>
<evidence type="ECO:0000313" key="2">
    <source>
        <dbReference type="Proteomes" id="UP000251923"/>
    </source>
</evidence>